<dbReference type="Proteomes" id="UP000327085">
    <property type="component" value="Chromosome 1"/>
</dbReference>
<name>A0A5E4F1E1_PRUDU</name>
<organism evidence="2 3">
    <name type="scientific">Prunus dulcis</name>
    <name type="common">Almond</name>
    <name type="synonym">Amygdalus dulcis</name>
    <dbReference type="NCBI Taxonomy" id="3755"/>
    <lineage>
        <taxon>Eukaryota</taxon>
        <taxon>Viridiplantae</taxon>
        <taxon>Streptophyta</taxon>
        <taxon>Embryophyta</taxon>
        <taxon>Tracheophyta</taxon>
        <taxon>Spermatophyta</taxon>
        <taxon>Magnoliopsida</taxon>
        <taxon>eudicotyledons</taxon>
        <taxon>Gunneridae</taxon>
        <taxon>Pentapetalae</taxon>
        <taxon>rosids</taxon>
        <taxon>fabids</taxon>
        <taxon>Rosales</taxon>
        <taxon>Rosaceae</taxon>
        <taxon>Amygdaloideae</taxon>
        <taxon>Amygdaleae</taxon>
        <taxon>Prunus</taxon>
    </lineage>
</organism>
<proteinExistence type="predicted"/>
<evidence type="ECO:0000313" key="3">
    <source>
        <dbReference type="Proteomes" id="UP000327085"/>
    </source>
</evidence>
<dbReference type="PANTHER" id="PTHR46855">
    <property type="entry name" value="OSJNBB0038F03.10 PROTEIN"/>
    <property type="match status" value="1"/>
</dbReference>
<protein>
    <submittedName>
        <fullName evidence="2">PREDICTED: GATA mRNAion factor 26</fullName>
    </submittedName>
</protein>
<evidence type="ECO:0000256" key="1">
    <source>
        <dbReference type="SAM" id="MobiDB-lite"/>
    </source>
</evidence>
<evidence type="ECO:0000313" key="2">
    <source>
        <dbReference type="EMBL" id="VVA21240.1"/>
    </source>
</evidence>
<feature type="region of interest" description="Disordered" evidence="1">
    <location>
        <begin position="130"/>
        <end position="165"/>
    </location>
</feature>
<dbReference type="AlphaFoldDB" id="A0A5E4F1E1"/>
<dbReference type="InParanoid" id="A0A5E4F1E1"/>
<dbReference type="Gramene" id="VVA21240">
    <property type="protein sequence ID" value="VVA21240"/>
    <property type="gene ID" value="Prudul26B017871"/>
</dbReference>
<reference evidence="3" key="1">
    <citation type="journal article" date="2020" name="Plant J.">
        <title>Transposons played a major role in the diversification between the closely related almond and peach genomes: results from the almond genome sequence.</title>
        <authorList>
            <person name="Alioto T."/>
            <person name="Alexiou K.G."/>
            <person name="Bardil A."/>
            <person name="Barteri F."/>
            <person name="Castanera R."/>
            <person name="Cruz F."/>
            <person name="Dhingra A."/>
            <person name="Duval H."/>
            <person name="Fernandez I Marti A."/>
            <person name="Frias L."/>
            <person name="Galan B."/>
            <person name="Garcia J.L."/>
            <person name="Howad W."/>
            <person name="Gomez-Garrido J."/>
            <person name="Gut M."/>
            <person name="Julca I."/>
            <person name="Morata J."/>
            <person name="Puigdomenech P."/>
            <person name="Ribeca P."/>
            <person name="Rubio Cabetas M.J."/>
            <person name="Vlasova A."/>
            <person name="Wirthensohn M."/>
            <person name="Garcia-Mas J."/>
            <person name="Gabaldon T."/>
            <person name="Casacuberta J.M."/>
            <person name="Arus P."/>
        </authorList>
    </citation>
    <scope>NUCLEOTIDE SEQUENCE [LARGE SCALE GENOMIC DNA]</scope>
    <source>
        <strain evidence="3">cv. Texas</strain>
    </source>
</reference>
<sequence length="165" mass="18126">MDHMKNQFCVMLVDQVPTENNLTIEDDVIDLTNVEDDDGSSSKHNADIENQIQGDDAEPHIFKSHIPSKKRSEVPISAIESLRRDLLNVLNSVEFSNPSESAEDVLIYNNANNHPSIAVHEIGLGAILLKPPTSPAEETSEPVDKAPDQEAATRNSSSDKETVNK</sequence>
<dbReference type="PANTHER" id="PTHR46855:SF21">
    <property type="entry name" value="GATA ZINC FINGER PROTEIN"/>
    <property type="match status" value="1"/>
</dbReference>
<dbReference type="InterPro" id="IPR044589">
    <property type="entry name" value="GATA26/27"/>
</dbReference>
<accession>A0A5E4F1E1</accession>
<dbReference type="EMBL" id="CABIKO010000051">
    <property type="protein sequence ID" value="VVA21240.1"/>
    <property type="molecule type" value="Genomic_DNA"/>
</dbReference>
<gene>
    <name evidence="2" type="ORF">ALMOND_2B017871</name>
</gene>